<feature type="chain" id="PRO_5042009909" evidence="2">
    <location>
        <begin position="21"/>
        <end position="135"/>
    </location>
</feature>
<dbReference type="Proteomes" id="UP001054902">
    <property type="component" value="Unassembled WGS sequence"/>
</dbReference>
<keyword evidence="1" id="KW-0472">Membrane</keyword>
<comment type="caution">
    <text evidence="3">The sequence shown here is derived from an EMBL/GenBank/DDBJ whole genome shotgun (WGS) entry which is preliminary data.</text>
</comment>
<evidence type="ECO:0000313" key="3">
    <source>
        <dbReference type="EMBL" id="GFH60166.1"/>
    </source>
</evidence>
<name>A0AAD3HEA6_9STRA</name>
<feature type="transmembrane region" description="Helical" evidence="1">
    <location>
        <begin position="81"/>
        <end position="104"/>
    </location>
</feature>
<protein>
    <submittedName>
        <fullName evidence="3">Uncharacterized protein</fullName>
    </submittedName>
</protein>
<dbReference type="EMBL" id="BLLK01000069">
    <property type="protein sequence ID" value="GFH60166.1"/>
    <property type="molecule type" value="Genomic_DNA"/>
</dbReference>
<gene>
    <name evidence="3" type="ORF">CTEN210_16642</name>
</gene>
<dbReference type="AlphaFoldDB" id="A0AAD3HEA6"/>
<keyword evidence="1" id="KW-0812">Transmembrane</keyword>
<accession>A0AAD3HEA6</accession>
<organism evidence="3 4">
    <name type="scientific">Chaetoceros tenuissimus</name>
    <dbReference type="NCBI Taxonomy" id="426638"/>
    <lineage>
        <taxon>Eukaryota</taxon>
        <taxon>Sar</taxon>
        <taxon>Stramenopiles</taxon>
        <taxon>Ochrophyta</taxon>
        <taxon>Bacillariophyta</taxon>
        <taxon>Coscinodiscophyceae</taxon>
        <taxon>Chaetocerotophycidae</taxon>
        <taxon>Chaetocerotales</taxon>
        <taxon>Chaetocerotaceae</taxon>
        <taxon>Chaetoceros</taxon>
    </lineage>
</organism>
<keyword evidence="4" id="KW-1185">Reference proteome</keyword>
<keyword evidence="1" id="KW-1133">Transmembrane helix</keyword>
<sequence>MISKVAFFVLSAIQFVTIQAANLRTSERELYYGDDSTDDFTNATDSNSTHFDIKEAAKTYTINHLNTTYTASAQEWTSEQWGFFGFMMFVFGFISSIFFLVVVFPNCCPATCTTAYARFLSPPPEDTRKVKLIRK</sequence>
<keyword evidence="2" id="KW-0732">Signal</keyword>
<feature type="signal peptide" evidence="2">
    <location>
        <begin position="1"/>
        <end position="20"/>
    </location>
</feature>
<proteinExistence type="predicted"/>
<evidence type="ECO:0000256" key="2">
    <source>
        <dbReference type="SAM" id="SignalP"/>
    </source>
</evidence>
<evidence type="ECO:0000313" key="4">
    <source>
        <dbReference type="Proteomes" id="UP001054902"/>
    </source>
</evidence>
<evidence type="ECO:0000256" key="1">
    <source>
        <dbReference type="SAM" id="Phobius"/>
    </source>
</evidence>
<reference evidence="3 4" key="1">
    <citation type="journal article" date="2021" name="Sci. Rep.">
        <title>The genome of the diatom Chaetoceros tenuissimus carries an ancient integrated fragment of an extant virus.</title>
        <authorList>
            <person name="Hongo Y."/>
            <person name="Kimura K."/>
            <person name="Takaki Y."/>
            <person name="Yoshida Y."/>
            <person name="Baba S."/>
            <person name="Kobayashi G."/>
            <person name="Nagasaki K."/>
            <person name="Hano T."/>
            <person name="Tomaru Y."/>
        </authorList>
    </citation>
    <scope>NUCLEOTIDE SEQUENCE [LARGE SCALE GENOMIC DNA]</scope>
    <source>
        <strain evidence="3 4">NIES-3715</strain>
    </source>
</reference>